<gene>
    <name evidence="1" type="ORF">BN12_300027</name>
    <name evidence="2" type="ORF">BN12_4190002</name>
</gene>
<evidence type="ECO:0000313" key="3">
    <source>
        <dbReference type="Proteomes" id="UP000035721"/>
    </source>
</evidence>
<protein>
    <submittedName>
        <fullName evidence="2">Uncharacterized protein</fullName>
    </submittedName>
</protein>
<dbReference type="EMBL" id="CAJB01000224">
    <property type="protein sequence ID" value="CCH78579.1"/>
    <property type="molecule type" value="Genomic_DNA"/>
</dbReference>
<comment type="caution">
    <text evidence="2">The sequence shown here is derived from an EMBL/GenBank/DDBJ whole genome shotgun (WGS) entry which is preliminary data.</text>
</comment>
<evidence type="ECO:0000313" key="1">
    <source>
        <dbReference type="EMBL" id="CCH78579.1"/>
    </source>
</evidence>
<reference evidence="2 3" key="2">
    <citation type="journal article" date="2013" name="ISME J.">
        <title>A metabolic model for members of the genus Tetrasphaera involved in enhanced biological phosphorus removal.</title>
        <authorList>
            <person name="Kristiansen R."/>
            <person name="Nguyen H.T.T."/>
            <person name="Saunders A.M."/>
            <person name="Nielsen J.L."/>
            <person name="Wimmer R."/>
            <person name="Le V.Q."/>
            <person name="McIlroy S.J."/>
            <person name="Petrovski S."/>
            <person name="Seviour R.J."/>
            <person name="Calteau A."/>
            <person name="Nielsen K.L."/>
            <person name="Nielsen P.H."/>
        </authorList>
    </citation>
    <scope>NUCLEOTIDE SEQUENCE [LARGE SCALE GENOMIC DNA]</scope>
    <source>
        <strain evidence="2 3">T1-X7</strain>
    </source>
</reference>
<sequence length="84" mass="9275">MALWVGYDAVVEVTAPTLSTNARGRESVAVRADPFVNLCPESSGLPPCWRLERIGWGRCARAAALGRAHRRLRSDRRRPTAGRC</sequence>
<proteinExistence type="predicted"/>
<name>A0A077M2R5_9MICO</name>
<keyword evidence="3" id="KW-1185">Reference proteome</keyword>
<accession>A0A077M2R5</accession>
<evidence type="ECO:0000313" key="2">
    <source>
        <dbReference type="EMBL" id="CCH79362.1"/>
    </source>
</evidence>
<reference evidence="2" key="1">
    <citation type="submission" date="2012-05" db="EMBL/GenBank/DDBJ databases">
        <authorList>
            <person name="McIlroy S."/>
        </authorList>
    </citation>
    <scope>NUCLEOTIDE SEQUENCE</scope>
    <source>
        <strain evidence="2">T1-X7</strain>
    </source>
</reference>
<dbReference type="STRING" id="1194083.BN12_300027"/>
<dbReference type="Proteomes" id="UP000035721">
    <property type="component" value="Unassembled WGS sequence"/>
</dbReference>
<dbReference type="EMBL" id="CAJB01000356">
    <property type="protein sequence ID" value="CCH79362.1"/>
    <property type="molecule type" value="Genomic_DNA"/>
</dbReference>
<organism evidence="2 3">
    <name type="scientific">Nostocoides japonicum T1-X7</name>
    <dbReference type="NCBI Taxonomy" id="1194083"/>
    <lineage>
        <taxon>Bacteria</taxon>
        <taxon>Bacillati</taxon>
        <taxon>Actinomycetota</taxon>
        <taxon>Actinomycetes</taxon>
        <taxon>Micrococcales</taxon>
        <taxon>Intrasporangiaceae</taxon>
        <taxon>Nostocoides</taxon>
    </lineage>
</organism>
<dbReference type="AlphaFoldDB" id="A0A077M2R5"/>